<accession>A0A3R9KBM3</accession>
<evidence type="ECO:0000313" key="2">
    <source>
        <dbReference type="Proteomes" id="UP000280648"/>
    </source>
</evidence>
<comment type="caution">
    <text evidence="1">The sequence shown here is derived from an EMBL/GenBank/DDBJ whole genome shotgun (WGS) entry which is preliminary data.</text>
</comment>
<dbReference type="AlphaFoldDB" id="A0A3R9KBM3"/>
<reference evidence="1 2" key="1">
    <citation type="submission" date="2018-11" db="EMBL/GenBank/DDBJ databases">
        <title>Species Designations Belie Phenotypic and Genotypic Heterogeneity in Oral Streptococci.</title>
        <authorList>
            <person name="Velsko I."/>
        </authorList>
    </citation>
    <scope>NUCLEOTIDE SEQUENCE [LARGE SCALE GENOMIC DNA]</scope>
    <source>
        <strain evidence="1 2">BCC26</strain>
    </source>
</reference>
<evidence type="ECO:0000313" key="1">
    <source>
        <dbReference type="EMBL" id="RSJ65039.1"/>
    </source>
</evidence>
<sequence length="40" mass="4560">MIVGASTWLDKEIGDEKYEIDCFSYLSKNKKVGVQSYGTR</sequence>
<proteinExistence type="predicted"/>
<organism evidence="1 2">
    <name type="scientific">Streptococcus oralis</name>
    <dbReference type="NCBI Taxonomy" id="1303"/>
    <lineage>
        <taxon>Bacteria</taxon>
        <taxon>Bacillati</taxon>
        <taxon>Bacillota</taxon>
        <taxon>Bacilli</taxon>
        <taxon>Lactobacillales</taxon>
        <taxon>Streptococcaceae</taxon>
        <taxon>Streptococcus</taxon>
    </lineage>
</organism>
<gene>
    <name evidence="1" type="ORF">D8803_05805</name>
</gene>
<name>A0A3R9KBM3_STROR</name>
<dbReference type="EMBL" id="RJPI01000006">
    <property type="protein sequence ID" value="RSJ65039.1"/>
    <property type="molecule type" value="Genomic_DNA"/>
</dbReference>
<dbReference type="Proteomes" id="UP000280648">
    <property type="component" value="Unassembled WGS sequence"/>
</dbReference>
<protein>
    <submittedName>
        <fullName evidence="1">Uncharacterized protein</fullName>
    </submittedName>
</protein>
<dbReference type="RefSeq" id="WP_263398603.1">
    <property type="nucleotide sequence ID" value="NZ_RJPI01000006.1"/>
</dbReference>